<protein>
    <submittedName>
        <fullName evidence="1">Uncharacterized protein</fullName>
    </submittedName>
</protein>
<accession>A0ACB9P6L8</accession>
<gene>
    <name evidence="1" type="ORF">L6164_011645</name>
</gene>
<reference evidence="1 2" key="1">
    <citation type="journal article" date="2022" name="DNA Res.">
        <title>Chromosomal-level genome assembly of the orchid tree Bauhinia variegata (Leguminosae; Cercidoideae) supports the allotetraploid origin hypothesis of Bauhinia.</title>
        <authorList>
            <person name="Zhong Y."/>
            <person name="Chen Y."/>
            <person name="Zheng D."/>
            <person name="Pang J."/>
            <person name="Liu Y."/>
            <person name="Luo S."/>
            <person name="Meng S."/>
            <person name="Qian L."/>
            <person name="Wei D."/>
            <person name="Dai S."/>
            <person name="Zhou R."/>
        </authorList>
    </citation>
    <scope>NUCLEOTIDE SEQUENCE [LARGE SCALE GENOMIC DNA]</scope>
    <source>
        <strain evidence="1">BV-YZ2020</strain>
    </source>
</reference>
<comment type="caution">
    <text evidence="1">The sequence shown here is derived from an EMBL/GenBank/DDBJ whole genome shotgun (WGS) entry which is preliminary data.</text>
</comment>
<proteinExistence type="predicted"/>
<organism evidence="1 2">
    <name type="scientific">Bauhinia variegata</name>
    <name type="common">Purple orchid tree</name>
    <name type="synonym">Phanera variegata</name>
    <dbReference type="NCBI Taxonomy" id="167791"/>
    <lineage>
        <taxon>Eukaryota</taxon>
        <taxon>Viridiplantae</taxon>
        <taxon>Streptophyta</taxon>
        <taxon>Embryophyta</taxon>
        <taxon>Tracheophyta</taxon>
        <taxon>Spermatophyta</taxon>
        <taxon>Magnoliopsida</taxon>
        <taxon>eudicotyledons</taxon>
        <taxon>Gunneridae</taxon>
        <taxon>Pentapetalae</taxon>
        <taxon>rosids</taxon>
        <taxon>fabids</taxon>
        <taxon>Fabales</taxon>
        <taxon>Fabaceae</taxon>
        <taxon>Cercidoideae</taxon>
        <taxon>Cercideae</taxon>
        <taxon>Bauhiniinae</taxon>
        <taxon>Bauhinia</taxon>
    </lineage>
</organism>
<evidence type="ECO:0000313" key="2">
    <source>
        <dbReference type="Proteomes" id="UP000828941"/>
    </source>
</evidence>
<sequence>MYSSQFDGNAAFSGGGFMPSQTTQGPGQFFSPSKNRDAQSLLPLTIKQINNVFQSTDDKSNLIVDGVDVNNVSLVGRVCDKAGGITEITFILDDGSGRIECNKWIQESVDANEMDRIRHAFMLQWLDFLLSMQCVY</sequence>
<keyword evidence="2" id="KW-1185">Reference proteome</keyword>
<name>A0ACB9P6L8_BAUVA</name>
<dbReference type="EMBL" id="CM039430">
    <property type="protein sequence ID" value="KAI4344414.1"/>
    <property type="molecule type" value="Genomic_DNA"/>
</dbReference>
<evidence type="ECO:0000313" key="1">
    <source>
        <dbReference type="EMBL" id="KAI4344414.1"/>
    </source>
</evidence>
<dbReference type="Proteomes" id="UP000828941">
    <property type="component" value="Chromosome 5"/>
</dbReference>